<accession>A0A517NTC8</accession>
<protein>
    <recommendedName>
        <fullName evidence="3">DUF4272 domain-containing protein</fullName>
    </recommendedName>
</protein>
<reference evidence="1 2" key="1">
    <citation type="submission" date="2019-02" db="EMBL/GenBank/DDBJ databases">
        <title>Deep-cultivation of Planctomycetes and their phenomic and genomic characterization uncovers novel biology.</title>
        <authorList>
            <person name="Wiegand S."/>
            <person name="Jogler M."/>
            <person name="Boedeker C."/>
            <person name="Pinto D."/>
            <person name="Vollmers J."/>
            <person name="Rivas-Marin E."/>
            <person name="Kohn T."/>
            <person name="Peeters S.H."/>
            <person name="Heuer A."/>
            <person name="Rast P."/>
            <person name="Oberbeckmann S."/>
            <person name="Bunk B."/>
            <person name="Jeske O."/>
            <person name="Meyerdierks A."/>
            <person name="Storesund J.E."/>
            <person name="Kallscheuer N."/>
            <person name="Luecker S."/>
            <person name="Lage O.M."/>
            <person name="Pohl T."/>
            <person name="Merkel B.J."/>
            <person name="Hornburger P."/>
            <person name="Mueller R.-W."/>
            <person name="Bruemmer F."/>
            <person name="Labrenz M."/>
            <person name="Spormann A.M."/>
            <person name="Op den Camp H."/>
            <person name="Overmann J."/>
            <person name="Amann R."/>
            <person name="Jetten M.S.M."/>
            <person name="Mascher T."/>
            <person name="Medema M.H."/>
            <person name="Devos D.P."/>
            <person name="Kaster A.-K."/>
            <person name="Ovreas L."/>
            <person name="Rohde M."/>
            <person name="Galperin M.Y."/>
            <person name="Jogler C."/>
        </authorList>
    </citation>
    <scope>NUCLEOTIDE SEQUENCE [LARGE SCALE GENOMIC DNA]</scope>
    <source>
        <strain evidence="1 2">K23_9</strain>
    </source>
</reference>
<sequence length="342" mass="38355">MTIQVNAYSTIATETPLDFPHEFDVQRDHSDPALMEHLSGFIGFIMDGGKREMTASLYSIMRHIERVHHQYSFRIQHDYLDSMADWGWHSNSIFYLPDGTVRDPAGAVLVDPDSGAPAAEAEIPFPADARARKSVSESRLAELGIETPDVLPPVVGEQETILRTAEDAAWRAIAMFIVAVRAESLASGRPIPLSQLQAKCPMVLEATSPIETAFLKDDSPSEQTVANMAWRYEALYVLQWTLGFHEELTLADRICDVPLVAETMVQRGDRQILQMAKLRPVSQILEAMDFNQRLLWSARAAKLNEQPLPANLDGGVIVERQHAFNWLTRFENADWDEVDTPS</sequence>
<dbReference type="RefSeq" id="WP_145417902.1">
    <property type="nucleotide sequence ID" value="NZ_CP036526.1"/>
</dbReference>
<name>A0A517NTC8_9BACT</name>
<dbReference type="Pfam" id="PF14094">
    <property type="entry name" value="DUF4272"/>
    <property type="match status" value="1"/>
</dbReference>
<proteinExistence type="predicted"/>
<organism evidence="1 2">
    <name type="scientific">Stieleria marina</name>
    <dbReference type="NCBI Taxonomy" id="1930275"/>
    <lineage>
        <taxon>Bacteria</taxon>
        <taxon>Pseudomonadati</taxon>
        <taxon>Planctomycetota</taxon>
        <taxon>Planctomycetia</taxon>
        <taxon>Pirellulales</taxon>
        <taxon>Pirellulaceae</taxon>
        <taxon>Stieleria</taxon>
    </lineage>
</organism>
<evidence type="ECO:0000313" key="1">
    <source>
        <dbReference type="EMBL" id="QDT10369.1"/>
    </source>
</evidence>
<gene>
    <name evidence="1" type="ORF">K239x_23250</name>
</gene>
<dbReference type="InterPro" id="IPR025368">
    <property type="entry name" value="DUF4272"/>
</dbReference>
<dbReference type="OrthoDB" id="4399984at2"/>
<evidence type="ECO:0000313" key="2">
    <source>
        <dbReference type="Proteomes" id="UP000319817"/>
    </source>
</evidence>
<dbReference type="Proteomes" id="UP000319817">
    <property type="component" value="Chromosome"/>
</dbReference>
<dbReference type="AlphaFoldDB" id="A0A517NTC8"/>
<dbReference type="EMBL" id="CP036526">
    <property type="protein sequence ID" value="QDT10369.1"/>
    <property type="molecule type" value="Genomic_DNA"/>
</dbReference>
<keyword evidence="2" id="KW-1185">Reference proteome</keyword>
<evidence type="ECO:0008006" key="3">
    <source>
        <dbReference type="Google" id="ProtNLM"/>
    </source>
</evidence>